<dbReference type="FunFam" id="2.60.40.10:FF:001253">
    <property type="entry name" value="T-cell surface glycoprotein CD4"/>
    <property type="match status" value="1"/>
</dbReference>
<dbReference type="Pfam" id="PF12104">
    <property type="entry name" value="Tcell_CD4_C"/>
    <property type="match status" value="1"/>
</dbReference>
<evidence type="ECO:0000256" key="14">
    <source>
        <dbReference type="ARBA" id="ARBA00023180"/>
    </source>
</evidence>
<sequence>MDPGTSLRHLFLVLQLAMLPAASGTQEKYLVLGKAGDLAELPCHSSQKKNLPFNWKNSNQTKILGGHGSFWHTASVTELTSRLDSKKNMWDHGSFPLIIKNLEVTDSGIYICEVEDKRIEVQLLVFRLTASVTRVLLGQSLTLTLEGPSGSHPTVQWKGPGNKSKNDVKSLLLPQVGLEDSGLWTCTVSQDQKTLVFRSNIFVLAFQKVPSTVYVKEGDQVVLSFPLTFEAESLSGELMWRQTKGASSPQSWITFSLKDRKVTVQKSLQNLKLRMAEKLPLQITLLQALPQYAGSGNLTLVLPEGRLHREVNLVVMRVTQSKNEVTCEVLGPTPPKVVLSLKLGNQSMKVSDQRKLVTVLDPEAGMWRCLLRDKDKVLLESQVEVLPTAFTRAWPELLASVIGGIIGLLFLAGFCIVCVKCWHRRVSEPPQTPWHPHRTSCVRGLLLLGPLCPPAAPRPHRRLGPTPDPTWRERQEATELILGQMASATVTTSPLPPFPIPPSTGQPPFGGLGPSPPLSSLDSAGRSGCLRSRDSLVRRRPANAPTGNRRTIPSPEALPGGTAHLLSPPTPCPPRISCWAPGPADQKNVADPAPLAASCPLIQWALLLLFQRLTHTLSSSFPFPSSPGPSMVSSPLSPSLLSWVPGERVGLDLPG</sequence>
<evidence type="ECO:0000256" key="13">
    <source>
        <dbReference type="ARBA" id="ARBA00023157"/>
    </source>
</evidence>
<keyword evidence="10" id="KW-1064">Adaptive immunity</keyword>
<dbReference type="Gene3D" id="1.20.5.900">
    <property type="entry name" value="transmembrane domain of human cd4"/>
    <property type="match status" value="1"/>
</dbReference>
<feature type="compositionally biased region" description="Pro residues" evidence="18">
    <location>
        <begin position="494"/>
        <end position="505"/>
    </location>
</feature>
<dbReference type="GO" id="GO:0015026">
    <property type="term" value="F:coreceptor activity"/>
    <property type="evidence" value="ECO:0007669"/>
    <property type="project" value="InterPro"/>
</dbReference>
<evidence type="ECO:0000256" key="8">
    <source>
        <dbReference type="ARBA" id="ARBA00022859"/>
    </source>
</evidence>
<keyword evidence="5 19" id="KW-0812">Transmembrane</keyword>
<accession>A0A8D0RJN0</accession>
<feature type="signal peptide" evidence="20">
    <location>
        <begin position="1"/>
        <end position="24"/>
    </location>
</feature>
<keyword evidence="4" id="KW-0597">Phosphoprotein</keyword>
<evidence type="ECO:0000313" key="23">
    <source>
        <dbReference type="Proteomes" id="UP000694727"/>
    </source>
</evidence>
<organism evidence="22 23">
    <name type="scientific">Sus scrofa</name>
    <name type="common">Pig</name>
    <dbReference type="NCBI Taxonomy" id="9823"/>
    <lineage>
        <taxon>Eukaryota</taxon>
        <taxon>Metazoa</taxon>
        <taxon>Chordata</taxon>
        <taxon>Craniata</taxon>
        <taxon>Vertebrata</taxon>
        <taxon>Euteleostomi</taxon>
        <taxon>Mammalia</taxon>
        <taxon>Eutheria</taxon>
        <taxon>Laurasiatheria</taxon>
        <taxon>Artiodactyla</taxon>
        <taxon>Suina</taxon>
        <taxon>Suidae</taxon>
        <taxon>Sus</taxon>
    </lineage>
</organism>
<dbReference type="AlphaFoldDB" id="A0A8D0RJN0"/>
<keyword evidence="3" id="KW-1003">Cell membrane</keyword>
<dbReference type="PROSITE" id="PS50835">
    <property type="entry name" value="IG_LIKE"/>
    <property type="match status" value="2"/>
</dbReference>
<dbReference type="InterPro" id="IPR013106">
    <property type="entry name" value="Ig_V-set"/>
</dbReference>
<dbReference type="Pfam" id="PF05790">
    <property type="entry name" value="C2-set"/>
    <property type="match status" value="2"/>
</dbReference>
<evidence type="ECO:0000256" key="17">
    <source>
        <dbReference type="ARBA" id="ARBA00029974"/>
    </source>
</evidence>
<evidence type="ECO:0000256" key="16">
    <source>
        <dbReference type="ARBA" id="ARBA00023319"/>
    </source>
</evidence>
<dbReference type="GO" id="GO:0002250">
    <property type="term" value="P:adaptive immune response"/>
    <property type="evidence" value="ECO:0007669"/>
    <property type="project" value="UniProtKB-KW"/>
</dbReference>
<evidence type="ECO:0000256" key="9">
    <source>
        <dbReference type="ARBA" id="ARBA00022989"/>
    </source>
</evidence>
<dbReference type="SMART" id="SM00409">
    <property type="entry name" value="IG"/>
    <property type="match status" value="3"/>
</dbReference>
<keyword evidence="6 20" id="KW-0732">Signal</keyword>
<evidence type="ECO:0000256" key="18">
    <source>
        <dbReference type="SAM" id="MobiDB-lite"/>
    </source>
</evidence>
<dbReference type="InterPro" id="IPR000973">
    <property type="entry name" value="CD4"/>
</dbReference>
<dbReference type="PANTHER" id="PTHR11422:SF0">
    <property type="entry name" value="T-CELL SURFACE GLYCOPROTEIN CD4"/>
    <property type="match status" value="1"/>
</dbReference>
<reference evidence="22" key="1">
    <citation type="submission" date="2025-08" db="UniProtKB">
        <authorList>
            <consortium name="Ensembl"/>
        </authorList>
    </citation>
    <scope>IDENTIFICATION</scope>
</reference>
<dbReference type="InterPro" id="IPR003599">
    <property type="entry name" value="Ig_sub"/>
</dbReference>
<feature type="domain" description="Ig-like" evidence="21">
    <location>
        <begin position="138"/>
        <end position="196"/>
    </location>
</feature>
<dbReference type="FunFam" id="2.60.40.10:FF:001105">
    <property type="entry name" value="T-cell surface glycoprotein CD4"/>
    <property type="match status" value="1"/>
</dbReference>
<evidence type="ECO:0000259" key="21">
    <source>
        <dbReference type="PROSITE" id="PS50835"/>
    </source>
</evidence>
<dbReference type="InterPro" id="IPR013151">
    <property type="entry name" value="Immunoglobulin_dom"/>
</dbReference>
<dbReference type="GO" id="GO:0009986">
    <property type="term" value="C:cell surface"/>
    <property type="evidence" value="ECO:0007669"/>
    <property type="project" value="UniProtKB-ARBA"/>
</dbReference>
<dbReference type="FunFam" id="2.60.40.10:FF:001221">
    <property type="entry name" value="T-cell surface glycoprotein CD4"/>
    <property type="match status" value="1"/>
</dbReference>
<dbReference type="PANTHER" id="PTHR11422">
    <property type="entry name" value="T-CELL SURFACE GLYCOPROTEIN CD4"/>
    <property type="match status" value="1"/>
</dbReference>
<keyword evidence="12" id="KW-0564">Palmitate</keyword>
<dbReference type="Pfam" id="PF00047">
    <property type="entry name" value="ig"/>
    <property type="match status" value="1"/>
</dbReference>
<evidence type="ECO:0000256" key="20">
    <source>
        <dbReference type="SAM" id="SignalP"/>
    </source>
</evidence>
<keyword evidence="15" id="KW-0449">Lipoprotein</keyword>
<evidence type="ECO:0000256" key="11">
    <source>
        <dbReference type="ARBA" id="ARBA00023136"/>
    </source>
</evidence>
<evidence type="ECO:0000256" key="4">
    <source>
        <dbReference type="ARBA" id="ARBA00022553"/>
    </source>
</evidence>
<evidence type="ECO:0000256" key="2">
    <source>
        <dbReference type="ARBA" id="ARBA00016522"/>
    </source>
</evidence>
<keyword evidence="7" id="KW-0677">Repeat</keyword>
<feature type="transmembrane region" description="Helical" evidence="19">
    <location>
        <begin position="397"/>
        <end position="419"/>
    </location>
</feature>
<evidence type="ECO:0000256" key="6">
    <source>
        <dbReference type="ARBA" id="ARBA00022729"/>
    </source>
</evidence>
<dbReference type="GO" id="GO:0005886">
    <property type="term" value="C:plasma membrane"/>
    <property type="evidence" value="ECO:0007669"/>
    <property type="project" value="UniProtKB-SubCell"/>
</dbReference>
<comment type="subcellular location">
    <subcellularLocation>
        <location evidence="1">Cell membrane</location>
        <topology evidence="1">Single-pass type I membrane protein</topology>
    </subcellularLocation>
</comment>
<dbReference type="SUPFAM" id="SSF48726">
    <property type="entry name" value="Immunoglobulin"/>
    <property type="match status" value="4"/>
</dbReference>
<keyword evidence="11 19" id="KW-0472">Membrane</keyword>
<dbReference type="FunFam" id="2.60.40.10:FF:001204">
    <property type="entry name" value="T-cell surface glycoprotein CD4"/>
    <property type="match status" value="1"/>
</dbReference>
<proteinExistence type="predicted"/>
<dbReference type="InterPro" id="IPR007110">
    <property type="entry name" value="Ig-like_dom"/>
</dbReference>
<dbReference type="InterPro" id="IPR021963">
    <property type="entry name" value="Tcell_CD4_Cterm"/>
</dbReference>
<dbReference type="InterPro" id="IPR008424">
    <property type="entry name" value="Ig_C2-set"/>
</dbReference>
<evidence type="ECO:0000256" key="15">
    <source>
        <dbReference type="ARBA" id="ARBA00023288"/>
    </source>
</evidence>
<feature type="chain" id="PRO_5034930859" description="T-cell surface glycoprotein CD4" evidence="20">
    <location>
        <begin position="25"/>
        <end position="655"/>
    </location>
</feature>
<feature type="domain" description="Ig-like" evidence="21">
    <location>
        <begin position="20"/>
        <end position="122"/>
    </location>
</feature>
<keyword evidence="9 19" id="KW-1133">Transmembrane helix</keyword>
<evidence type="ECO:0000256" key="19">
    <source>
        <dbReference type="SAM" id="Phobius"/>
    </source>
</evidence>
<dbReference type="InterPro" id="IPR013783">
    <property type="entry name" value="Ig-like_fold"/>
</dbReference>
<protein>
    <recommendedName>
        <fullName evidence="2">T-cell surface glycoprotein CD4</fullName>
    </recommendedName>
    <alternativeName>
        <fullName evidence="17">T-cell surface antigen T4/Leu-3</fullName>
    </alternativeName>
</protein>
<dbReference type="SMART" id="SM00406">
    <property type="entry name" value="IGv"/>
    <property type="match status" value="1"/>
</dbReference>
<feature type="region of interest" description="Disordered" evidence="18">
    <location>
        <begin position="491"/>
        <end position="563"/>
    </location>
</feature>
<evidence type="ECO:0000256" key="5">
    <source>
        <dbReference type="ARBA" id="ARBA00022692"/>
    </source>
</evidence>
<dbReference type="GO" id="GO:0007155">
    <property type="term" value="P:cell adhesion"/>
    <property type="evidence" value="ECO:0007669"/>
    <property type="project" value="InterPro"/>
</dbReference>
<dbReference type="InterPro" id="IPR036179">
    <property type="entry name" value="Ig-like_dom_sf"/>
</dbReference>
<name>A0A8D0RJN0_PIG</name>
<keyword evidence="14" id="KW-0325">Glycoprotein</keyword>
<dbReference type="Ensembl" id="ENSSSCT00025041506.1">
    <property type="protein sequence ID" value="ENSSSCP00025017659.1"/>
    <property type="gene ID" value="ENSSSCG00025030181.1"/>
</dbReference>
<dbReference type="Proteomes" id="UP000694727">
    <property type="component" value="Unplaced"/>
</dbReference>
<evidence type="ECO:0000256" key="3">
    <source>
        <dbReference type="ARBA" id="ARBA00022475"/>
    </source>
</evidence>
<dbReference type="Pfam" id="PF09191">
    <property type="entry name" value="CD4-extracel"/>
    <property type="match status" value="1"/>
</dbReference>
<evidence type="ECO:0000256" key="12">
    <source>
        <dbReference type="ARBA" id="ARBA00023139"/>
    </source>
</evidence>
<dbReference type="PRINTS" id="PR00692">
    <property type="entry name" value="CD4TCANTIGEN"/>
</dbReference>
<evidence type="ECO:0000256" key="7">
    <source>
        <dbReference type="ARBA" id="ARBA00022737"/>
    </source>
</evidence>
<evidence type="ECO:0000313" key="22">
    <source>
        <dbReference type="Ensembl" id="ENSSSCP00025017659.1"/>
    </source>
</evidence>
<keyword evidence="16" id="KW-0393">Immunoglobulin domain</keyword>
<dbReference type="InterPro" id="IPR015274">
    <property type="entry name" value="CD4-extracel"/>
</dbReference>
<dbReference type="Gene3D" id="2.60.40.10">
    <property type="entry name" value="Immunoglobulins"/>
    <property type="match status" value="4"/>
</dbReference>
<keyword evidence="8" id="KW-0391">Immunity</keyword>
<evidence type="ECO:0000256" key="10">
    <source>
        <dbReference type="ARBA" id="ARBA00023130"/>
    </source>
</evidence>
<evidence type="ECO:0000256" key="1">
    <source>
        <dbReference type="ARBA" id="ARBA00004251"/>
    </source>
</evidence>
<keyword evidence="13" id="KW-1015">Disulfide bond</keyword>